<dbReference type="InterPro" id="IPR017927">
    <property type="entry name" value="FAD-bd_FR_type"/>
</dbReference>
<evidence type="ECO:0000259" key="4">
    <source>
        <dbReference type="PROSITE" id="PS51384"/>
    </source>
</evidence>
<name>A0A517XUF8_9BACT</name>
<dbReference type="PROSITE" id="PS51384">
    <property type="entry name" value="FAD_FR"/>
    <property type="match status" value="1"/>
</dbReference>
<evidence type="ECO:0000256" key="3">
    <source>
        <dbReference type="ARBA" id="ARBA00022741"/>
    </source>
</evidence>
<dbReference type="GO" id="GO:0000166">
    <property type="term" value="F:nucleotide binding"/>
    <property type="evidence" value="ECO:0007669"/>
    <property type="project" value="UniProtKB-KW"/>
</dbReference>
<proteinExistence type="inferred from homology"/>
<protein>
    <recommendedName>
        <fullName evidence="2">ferredoxin--NADP(+) reductase</fullName>
        <ecNumber evidence="2">1.18.1.2</ecNumber>
    </recommendedName>
</protein>
<evidence type="ECO:0000256" key="1">
    <source>
        <dbReference type="ARBA" id="ARBA00008312"/>
    </source>
</evidence>
<accession>A0A517XUF8</accession>
<evidence type="ECO:0000256" key="2">
    <source>
        <dbReference type="ARBA" id="ARBA00013223"/>
    </source>
</evidence>
<dbReference type="CDD" id="cd06195">
    <property type="entry name" value="FNR1"/>
    <property type="match status" value="1"/>
</dbReference>
<dbReference type="PANTHER" id="PTHR47878">
    <property type="entry name" value="OXIDOREDUCTASE FAD/NAD(P)-BINDING DOMAIN PROTEIN"/>
    <property type="match status" value="1"/>
</dbReference>
<dbReference type="InterPro" id="IPR001433">
    <property type="entry name" value="OxRdtase_FAD/NAD-bd"/>
</dbReference>
<dbReference type="Gene3D" id="2.40.30.10">
    <property type="entry name" value="Translation factors"/>
    <property type="match status" value="1"/>
</dbReference>
<sequence>MLTPDHITDLRQKRYNGTVTYVRKVHSDLMVLRVKPDFVRPAHKPGQYCSLGLGYWEARADGCQVETLTPEEQTKVVRRAYSISNSILTDAGELVDVPSTDYLEFYIVLVRENADGRVPALTPRLFALGEGDRLNVGEKITGVYTLDPVKPGDTVLFLGTGTGEAPHNYMVWELLRRGHTGKVLSASCVRYARDLGYLETHRRLMTQFPNYKYLPLTTREATVTKKTYIQDVIAGGELEEQLGEALDPGKTHVFLCGNPKMIGVPHRDKETGAKTYPEPVGVIEVLEKRGFQADVSALKFKGNVHFEEYW</sequence>
<feature type="domain" description="FAD-binding FR-type" evidence="4">
    <location>
        <begin position="12"/>
        <end position="147"/>
    </location>
</feature>
<organism evidence="5 6">
    <name type="scientific">Urbifossiella limnaea</name>
    <dbReference type="NCBI Taxonomy" id="2528023"/>
    <lineage>
        <taxon>Bacteria</taxon>
        <taxon>Pseudomonadati</taxon>
        <taxon>Planctomycetota</taxon>
        <taxon>Planctomycetia</taxon>
        <taxon>Gemmatales</taxon>
        <taxon>Gemmataceae</taxon>
        <taxon>Urbifossiella</taxon>
    </lineage>
</organism>
<keyword evidence="6" id="KW-1185">Reference proteome</keyword>
<dbReference type="Proteomes" id="UP000319576">
    <property type="component" value="Chromosome"/>
</dbReference>
<dbReference type="EMBL" id="CP036273">
    <property type="protein sequence ID" value="QDU21132.1"/>
    <property type="molecule type" value="Genomic_DNA"/>
</dbReference>
<dbReference type="InterPro" id="IPR001709">
    <property type="entry name" value="Flavoprot_Pyr_Nucl_cyt_Rdtase"/>
</dbReference>
<dbReference type="InterPro" id="IPR017938">
    <property type="entry name" value="Riboflavin_synthase-like_b-brl"/>
</dbReference>
<dbReference type="SUPFAM" id="SSF63380">
    <property type="entry name" value="Riboflavin synthase domain-like"/>
    <property type="match status" value="1"/>
</dbReference>
<keyword evidence="3" id="KW-0547">Nucleotide-binding</keyword>
<dbReference type="AlphaFoldDB" id="A0A517XUF8"/>
<dbReference type="InterPro" id="IPR039261">
    <property type="entry name" value="FNR_nucleotide-bd"/>
</dbReference>
<dbReference type="PANTHER" id="PTHR47878:SF2">
    <property type="entry name" value="OXIDOREDUCTASE FAD_NAD(P)-BINDING DOMAIN PROTEIN"/>
    <property type="match status" value="1"/>
</dbReference>
<evidence type="ECO:0000313" key="5">
    <source>
        <dbReference type="EMBL" id="QDU21132.1"/>
    </source>
</evidence>
<evidence type="ECO:0000313" key="6">
    <source>
        <dbReference type="Proteomes" id="UP000319576"/>
    </source>
</evidence>
<dbReference type="InterPro" id="IPR051930">
    <property type="entry name" value="FNR_type-1"/>
</dbReference>
<keyword evidence="5" id="KW-0560">Oxidoreductase</keyword>
<dbReference type="EC" id="1.18.1.2" evidence="2"/>
<comment type="similarity">
    <text evidence="1">Belongs to the ferredoxin--NADP reductase type 1 family.</text>
</comment>
<dbReference type="SUPFAM" id="SSF52343">
    <property type="entry name" value="Ferredoxin reductase-like, C-terminal NADP-linked domain"/>
    <property type="match status" value="1"/>
</dbReference>
<dbReference type="Gene3D" id="3.40.50.80">
    <property type="entry name" value="Nucleotide-binding domain of ferredoxin-NADP reductase (FNR) module"/>
    <property type="match status" value="1"/>
</dbReference>
<dbReference type="PRINTS" id="PR00371">
    <property type="entry name" value="FPNCR"/>
</dbReference>
<dbReference type="RefSeq" id="WP_238389449.1">
    <property type="nucleotide sequence ID" value="NZ_CP036273.1"/>
</dbReference>
<dbReference type="GO" id="GO:0004324">
    <property type="term" value="F:ferredoxin-NADP+ reductase activity"/>
    <property type="evidence" value="ECO:0007669"/>
    <property type="project" value="UniProtKB-EC"/>
</dbReference>
<dbReference type="Pfam" id="PF00175">
    <property type="entry name" value="NAD_binding_1"/>
    <property type="match status" value="1"/>
</dbReference>
<reference evidence="5 6" key="1">
    <citation type="submission" date="2019-02" db="EMBL/GenBank/DDBJ databases">
        <title>Deep-cultivation of Planctomycetes and their phenomic and genomic characterization uncovers novel biology.</title>
        <authorList>
            <person name="Wiegand S."/>
            <person name="Jogler M."/>
            <person name="Boedeker C."/>
            <person name="Pinto D."/>
            <person name="Vollmers J."/>
            <person name="Rivas-Marin E."/>
            <person name="Kohn T."/>
            <person name="Peeters S.H."/>
            <person name="Heuer A."/>
            <person name="Rast P."/>
            <person name="Oberbeckmann S."/>
            <person name="Bunk B."/>
            <person name="Jeske O."/>
            <person name="Meyerdierks A."/>
            <person name="Storesund J.E."/>
            <person name="Kallscheuer N."/>
            <person name="Luecker S."/>
            <person name="Lage O.M."/>
            <person name="Pohl T."/>
            <person name="Merkel B.J."/>
            <person name="Hornburger P."/>
            <person name="Mueller R.-W."/>
            <person name="Bruemmer F."/>
            <person name="Labrenz M."/>
            <person name="Spormann A.M."/>
            <person name="Op den Camp H."/>
            <person name="Overmann J."/>
            <person name="Amann R."/>
            <person name="Jetten M.S.M."/>
            <person name="Mascher T."/>
            <person name="Medema M.H."/>
            <person name="Devos D.P."/>
            <person name="Kaster A.-K."/>
            <person name="Ovreas L."/>
            <person name="Rohde M."/>
            <person name="Galperin M.Y."/>
            <person name="Jogler C."/>
        </authorList>
    </citation>
    <scope>NUCLEOTIDE SEQUENCE [LARGE SCALE GENOMIC DNA]</scope>
    <source>
        <strain evidence="5 6">ETA_A1</strain>
    </source>
</reference>
<dbReference type="KEGG" id="uli:ETAA1_30970"/>
<dbReference type="InterPro" id="IPR033892">
    <property type="entry name" value="FNR_bac"/>
</dbReference>
<gene>
    <name evidence="5" type="primary">fpr</name>
    <name evidence="5" type="ORF">ETAA1_30970</name>
</gene>